<evidence type="ECO:0000259" key="1">
    <source>
        <dbReference type="Pfam" id="PF00534"/>
    </source>
</evidence>
<dbReference type="InterPro" id="IPR028098">
    <property type="entry name" value="Glyco_trans_4-like_N"/>
</dbReference>
<comment type="caution">
    <text evidence="3">The sequence shown here is derived from an EMBL/GenBank/DDBJ whole genome shotgun (WGS) entry which is preliminary data.</text>
</comment>
<dbReference type="EMBL" id="MGDX01000017">
    <property type="protein sequence ID" value="OGL71112.1"/>
    <property type="molecule type" value="Genomic_DNA"/>
</dbReference>
<dbReference type="CDD" id="cd03801">
    <property type="entry name" value="GT4_PimA-like"/>
    <property type="match status" value="1"/>
</dbReference>
<dbReference type="PANTHER" id="PTHR45947:SF3">
    <property type="entry name" value="SULFOQUINOVOSYL TRANSFERASE SQD2"/>
    <property type="match status" value="1"/>
</dbReference>
<feature type="domain" description="Glycosyltransferase subfamily 4-like N-terminal" evidence="2">
    <location>
        <begin position="15"/>
        <end position="154"/>
    </location>
</feature>
<name>A0A1F7TYS2_9BACT</name>
<dbReference type="InterPro" id="IPR050194">
    <property type="entry name" value="Glycosyltransferase_grp1"/>
</dbReference>
<dbReference type="InterPro" id="IPR001296">
    <property type="entry name" value="Glyco_trans_1"/>
</dbReference>
<evidence type="ECO:0000313" key="4">
    <source>
        <dbReference type="Proteomes" id="UP000177097"/>
    </source>
</evidence>
<dbReference type="Gene3D" id="3.40.50.2000">
    <property type="entry name" value="Glycogen Phosphorylase B"/>
    <property type="match status" value="2"/>
</dbReference>
<dbReference type="AlphaFoldDB" id="A0A1F7TYS2"/>
<dbReference type="Pfam" id="PF13439">
    <property type="entry name" value="Glyco_transf_4"/>
    <property type="match status" value="1"/>
</dbReference>
<reference evidence="3 4" key="1">
    <citation type="journal article" date="2016" name="Nat. Commun.">
        <title>Thousands of microbial genomes shed light on interconnected biogeochemical processes in an aquifer system.</title>
        <authorList>
            <person name="Anantharaman K."/>
            <person name="Brown C.T."/>
            <person name="Hug L.A."/>
            <person name="Sharon I."/>
            <person name="Castelle C.J."/>
            <person name="Probst A.J."/>
            <person name="Thomas B.C."/>
            <person name="Singh A."/>
            <person name="Wilkins M.J."/>
            <person name="Karaoz U."/>
            <person name="Brodie E.L."/>
            <person name="Williams K.H."/>
            <person name="Hubbard S.S."/>
            <person name="Banfield J.F."/>
        </authorList>
    </citation>
    <scope>NUCLEOTIDE SEQUENCE [LARGE SCALE GENOMIC DNA]</scope>
</reference>
<accession>A0A1F7TYS2</accession>
<dbReference type="STRING" id="1802389.A3C17_01200"/>
<organism evidence="3 4">
    <name type="scientific">Candidatus Uhrbacteria bacterium RIFCSPHIGHO2_02_FULL_53_13</name>
    <dbReference type="NCBI Taxonomy" id="1802389"/>
    <lineage>
        <taxon>Bacteria</taxon>
        <taxon>Candidatus Uhriibacteriota</taxon>
    </lineage>
</organism>
<evidence type="ECO:0008006" key="5">
    <source>
        <dbReference type="Google" id="ProtNLM"/>
    </source>
</evidence>
<dbReference type="GO" id="GO:0016757">
    <property type="term" value="F:glycosyltransferase activity"/>
    <property type="evidence" value="ECO:0007669"/>
    <property type="project" value="InterPro"/>
</dbReference>
<dbReference type="Proteomes" id="UP000177097">
    <property type="component" value="Unassembled WGS sequence"/>
</dbReference>
<evidence type="ECO:0000259" key="2">
    <source>
        <dbReference type="Pfam" id="PF13439"/>
    </source>
</evidence>
<dbReference type="PANTHER" id="PTHR45947">
    <property type="entry name" value="SULFOQUINOVOSYL TRANSFERASE SQD2"/>
    <property type="match status" value="1"/>
</dbReference>
<protein>
    <recommendedName>
        <fullName evidence="5">Glycosyltransferase subfamily 4-like N-terminal domain-containing protein</fullName>
    </recommendedName>
</protein>
<evidence type="ECO:0000313" key="3">
    <source>
        <dbReference type="EMBL" id="OGL71112.1"/>
    </source>
</evidence>
<dbReference type="Pfam" id="PF00534">
    <property type="entry name" value="Glycos_transf_1"/>
    <property type="match status" value="1"/>
</dbReference>
<proteinExistence type="predicted"/>
<dbReference type="SUPFAM" id="SSF53756">
    <property type="entry name" value="UDP-Glycosyltransferase/glycogen phosphorylase"/>
    <property type="match status" value="1"/>
</dbReference>
<sequence>MNILTLTMDFLPMSGGLARFADSLARVFANDMTVIADVEAPALECRAVQKHTPYCLRYQSFMRPGFPRWRGAFGVLRKERPDMVVVHHVLPLGFVARVFRKVTGTPYIVCLHGMDFATAVRRPWKRWLLRRVLRGAHTVVANSQFLASAVHAQTGKTAIVCYPTPWIRPESLVTRERTGGHVVLTSVARLVERKGIQRVLRALANMPDMHDTIRYHIAGVGPYAAEIRALISKHHLSHVVSLTENDSQECLTHAYAQADVFVLPTLSSDGDREGFGIVYLEAALFGAPSIASWEPGVDEAVLDGETGVLVSDDTELERAMRRLVGDGVLRKTLGDAARERAKHFTPEIQFQELKKRLYD</sequence>
<feature type="domain" description="Glycosyl transferase family 1" evidence="1">
    <location>
        <begin position="182"/>
        <end position="340"/>
    </location>
</feature>
<gene>
    <name evidence="3" type="ORF">A3C17_01200</name>
</gene>